<feature type="compositionally biased region" description="Low complexity" evidence="1">
    <location>
        <begin position="324"/>
        <end position="337"/>
    </location>
</feature>
<feature type="compositionally biased region" description="Basic and acidic residues" evidence="1">
    <location>
        <begin position="54"/>
        <end position="80"/>
    </location>
</feature>
<feature type="region of interest" description="Disordered" evidence="1">
    <location>
        <begin position="296"/>
        <end position="337"/>
    </location>
</feature>
<dbReference type="Gene3D" id="1.10.357.10">
    <property type="entry name" value="Tetracycline Repressor, domain 2"/>
    <property type="match status" value="1"/>
</dbReference>
<comment type="caution">
    <text evidence="2">The sequence shown here is derived from an EMBL/GenBank/DDBJ whole genome shotgun (WGS) entry which is preliminary data.</text>
</comment>
<reference evidence="3" key="1">
    <citation type="journal article" date="2019" name="Int. J. Syst. Evol. Microbiol.">
        <title>The Global Catalogue of Microorganisms (GCM) 10K type strain sequencing project: providing services to taxonomists for standard genome sequencing and annotation.</title>
        <authorList>
            <consortium name="The Broad Institute Genomics Platform"/>
            <consortium name="The Broad Institute Genome Sequencing Center for Infectious Disease"/>
            <person name="Wu L."/>
            <person name="Ma J."/>
        </authorList>
    </citation>
    <scope>NUCLEOTIDE SEQUENCE [LARGE SCALE GENOMIC DNA]</scope>
    <source>
        <strain evidence="3">JCM 11574</strain>
    </source>
</reference>
<gene>
    <name evidence="2" type="ORF">GCM10010521_51400</name>
</gene>
<name>A0ABP6NTD0_9ACTN</name>
<protein>
    <submittedName>
        <fullName evidence="2">Uncharacterized protein</fullName>
    </submittedName>
</protein>
<organism evidence="2 3">
    <name type="scientific">Streptomyces rameus</name>
    <dbReference type="NCBI Taxonomy" id="68261"/>
    <lineage>
        <taxon>Bacteria</taxon>
        <taxon>Bacillati</taxon>
        <taxon>Actinomycetota</taxon>
        <taxon>Actinomycetes</taxon>
        <taxon>Kitasatosporales</taxon>
        <taxon>Streptomycetaceae</taxon>
        <taxon>Streptomyces</taxon>
    </lineage>
</organism>
<feature type="region of interest" description="Disordered" evidence="1">
    <location>
        <begin position="54"/>
        <end position="152"/>
    </location>
</feature>
<accession>A0ABP6NTD0</accession>
<feature type="compositionally biased region" description="Basic residues" evidence="1">
    <location>
        <begin position="307"/>
        <end position="323"/>
    </location>
</feature>
<keyword evidence="3" id="KW-1185">Reference proteome</keyword>
<evidence type="ECO:0000256" key="1">
    <source>
        <dbReference type="SAM" id="MobiDB-lite"/>
    </source>
</evidence>
<dbReference type="Proteomes" id="UP001500893">
    <property type="component" value="Unassembled WGS sequence"/>
</dbReference>
<sequence length="337" mass="36078">MASRGTRPGSRASRQRVLAALYGGGPVDDHQAVGEGVGRVQAVGDQVQAGRRLVREQRPRAVGEGRRDVEPAAPSARERAGPVVRETGEVRLPGRFPGPCDRLGPGQAVHPPRGDQFLPDGDPRVGPAGLGDTAADPASSSTGRPAWPAGWPSWVRGRPDGEPAAAAVLHEPREDVEAVSPRVGLFPGHAAFMKVVEEAPVLRSRVWAVTQEVQADLARAPREETRAAGGDELPDLMAGQIGWVHGTVMAVIGREMVKGREPGEVSREVLALLDGIEDLPGERVRHYAVRWRPERAGPGSWDVNRRASARHCRSGRRRRRRRSPAGPAGARAAKSVK</sequence>
<evidence type="ECO:0000313" key="3">
    <source>
        <dbReference type="Proteomes" id="UP001500893"/>
    </source>
</evidence>
<proteinExistence type="predicted"/>
<dbReference type="EMBL" id="BAAAVM010000089">
    <property type="protein sequence ID" value="GAA3157127.1"/>
    <property type="molecule type" value="Genomic_DNA"/>
</dbReference>
<evidence type="ECO:0000313" key="2">
    <source>
        <dbReference type="EMBL" id="GAA3157127.1"/>
    </source>
</evidence>